<dbReference type="HOGENOM" id="CLU_1960304_0_0_1"/>
<evidence type="ECO:0000313" key="2">
    <source>
        <dbReference type="Proteomes" id="UP000000724"/>
    </source>
</evidence>
<organism evidence="1 2">
    <name type="scientific">Penicillium rubens (strain ATCC 28089 / DSM 1075 / NRRL 1951 / Wisconsin 54-1255)</name>
    <name type="common">Penicillium chrysogenum</name>
    <dbReference type="NCBI Taxonomy" id="500485"/>
    <lineage>
        <taxon>Eukaryota</taxon>
        <taxon>Fungi</taxon>
        <taxon>Dikarya</taxon>
        <taxon>Ascomycota</taxon>
        <taxon>Pezizomycotina</taxon>
        <taxon>Eurotiomycetes</taxon>
        <taxon>Eurotiomycetidae</taxon>
        <taxon>Eurotiales</taxon>
        <taxon>Aspergillaceae</taxon>
        <taxon>Penicillium</taxon>
        <taxon>Penicillium chrysogenum species complex</taxon>
    </lineage>
</organism>
<protein>
    <submittedName>
        <fullName evidence="1">Uncharacterized protein</fullName>
    </submittedName>
</protein>
<dbReference type="EMBL" id="AM920431">
    <property type="protein sequence ID" value="CAP94017.1"/>
    <property type="molecule type" value="Genomic_DNA"/>
</dbReference>
<dbReference type="OrthoDB" id="10331100at2759"/>
<dbReference type="AlphaFoldDB" id="B6HAN8"/>
<reference evidence="1 2" key="1">
    <citation type="journal article" date="2008" name="Nat. Biotechnol.">
        <title>Genome sequencing and analysis of the filamentous fungus Penicillium chrysogenum.</title>
        <authorList>
            <person name="van den Berg M.A."/>
            <person name="Albang R."/>
            <person name="Albermann K."/>
            <person name="Badger J.H."/>
            <person name="Daran J.-M."/>
            <person name="Driessen A.J.M."/>
            <person name="Garcia-Estrada C."/>
            <person name="Fedorova N.D."/>
            <person name="Harris D.M."/>
            <person name="Heijne W.H.M."/>
            <person name="Joardar V.S."/>
            <person name="Kiel J.A.K.W."/>
            <person name="Kovalchuk A."/>
            <person name="Martin J.F."/>
            <person name="Nierman W.C."/>
            <person name="Nijland J.G."/>
            <person name="Pronk J.T."/>
            <person name="Roubos J.A."/>
            <person name="van der Klei I.J."/>
            <person name="van Peij N.N.M.E."/>
            <person name="Veenhuis M."/>
            <person name="von Doehren H."/>
            <person name="Wagner C."/>
            <person name="Wortman J.R."/>
            <person name="Bovenberg R.A.L."/>
        </authorList>
    </citation>
    <scope>NUCLEOTIDE SEQUENCE [LARGE SCALE GENOMIC DNA]</scope>
    <source>
        <strain evidence="2">ATCC 28089 / DSM 1075 / NRRL 1951 / Wisconsin 54-1255</strain>
    </source>
</reference>
<accession>B6HAN8</accession>
<dbReference type="VEuPathDB" id="FungiDB:PCH_Pc16g13470"/>
<dbReference type="Proteomes" id="UP000000724">
    <property type="component" value="Contig Pc00c16"/>
</dbReference>
<gene>
    <name evidence="1" type="ORF">Pc16g13470</name>
    <name evidence="1" type="ORF">PCH_Pc16g13470</name>
</gene>
<name>B6HAN8_PENRW</name>
<evidence type="ECO:0000313" key="1">
    <source>
        <dbReference type="EMBL" id="CAP94017.1"/>
    </source>
</evidence>
<sequence length="128" mass="14032">MILGDFSRGLLQISYSSITVRSNRSLKSQMTSRDTIYVEVCKWGIGHGYFGNGGPTICMPKRLIGNVHADVRIGSRLETKRSASMTGGNEGTAMVYEKRYIVAVVSFSEAEELSRNVIGDCLLQYGAT</sequence>
<keyword evidence="2" id="KW-1185">Reference proteome</keyword>
<proteinExistence type="predicted"/>